<evidence type="ECO:0000313" key="2">
    <source>
        <dbReference type="Proteomes" id="UP000281521"/>
    </source>
</evidence>
<organism evidence="1 2">
    <name type="scientific">Escherichia coli</name>
    <dbReference type="NCBI Taxonomy" id="562"/>
    <lineage>
        <taxon>Bacteria</taxon>
        <taxon>Pseudomonadati</taxon>
        <taxon>Pseudomonadota</taxon>
        <taxon>Gammaproteobacteria</taxon>
        <taxon>Enterobacterales</taxon>
        <taxon>Enterobacteriaceae</taxon>
        <taxon>Escherichia</taxon>
    </lineage>
</organism>
<protein>
    <submittedName>
        <fullName evidence="1">Uncharacterized protein</fullName>
    </submittedName>
</protein>
<reference evidence="1 2" key="1">
    <citation type="submission" date="2018-10" db="EMBL/GenBank/DDBJ databases">
        <authorList>
            <person name="Noll B N."/>
        </authorList>
    </citation>
    <scope>NUCLEOTIDE SEQUENCE [LARGE SCALE GENOMIC DNA]</scope>
    <source>
        <strain evidence="1">Ecoli022</strain>
    </source>
</reference>
<name>A0A3P5DTC8_ECOLX</name>
<dbReference type="Proteomes" id="UP000281521">
    <property type="component" value="Unassembled WGS sequence"/>
</dbReference>
<proteinExistence type="predicted"/>
<dbReference type="AlphaFoldDB" id="A0A3P5DTC8"/>
<evidence type="ECO:0000313" key="1">
    <source>
        <dbReference type="EMBL" id="VCY84978.1"/>
    </source>
</evidence>
<dbReference type="EMBL" id="UWXJ01000001">
    <property type="protein sequence ID" value="VCY84978.1"/>
    <property type="molecule type" value="Genomic_DNA"/>
</dbReference>
<gene>
    <name evidence="1" type="ORF">BANRA_03676</name>
</gene>
<accession>A0A3P5DTC8</accession>
<sequence length="162" mass="19080">MWGMLDTGGGIRAQLAEDNKVGNCGREWHVGFFFDGVGRNIDQDASEQRLSNVARLFRAYPDEDFNTDFVCHNKFYFSGMGTPYNEELISKLYTIMDQSLESMKEDLNDFAKETHEEISKEIRNRRGSWNETLKKIQDKLLDPKELRKKRNDIFKTWLKIHY</sequence>